<gene>
    <name evidence="6" type="ORF">KSK55_05300</name>
</gene>
<evidence type="ECO:0000256" key="4">
    <source>
        <dbReference type="ARBA" id="ARBA00038054"/>
    </source>
</evidence>
<dbReference type="EMBL" id="CP077107">
    <property type="protein sequence ID" value="QXO95807.1"/>
    <property type="molecule type" value="Genomic_DNA"/>
</dbReference>
<name>A0A8F5VMH8_METHU</name>
<dbReference type="Pfam" id="PF01613">
    <property type="entry name" value="Flavin_Reduct"/>
    <property type="match status" value="1"/>
</dbReference>
<dbReference type="GO" id="GO:0010181">
    <property type="term" value="F:FMN binding"/>
    <property type="evidence" value="ECO:0007669"/>
    <property type="project" value="InterPro"/>
</dbReference>
<keyword evidence="3" id="KW-0288">FMN</keyword>
<evidence type="ECO:0000313" key="6">
    <source>
        <dbReference type="EMBL" id="QXO95807.1"/>
    </source>
</evidence>
<keyword evidence="2" id="KW-0285">Flavoprotein</keyword>
<dbReference type="OrthoDB" id="8522at2157"/>
<feature type="domain" description="Flavin reductase like" evidence="5">
    <location>
        <begin position="9"/>
        <end position="157"/>
    </location>
</feature>
<sequence length="203" mass="22756">MELKPMKRESVFPLPITLISTISSKGIRNIAPYSCVMPILRPLDLVCIATAKRRDTLDNIRETGEFVINMATTDLTDAVIPTARFSPPEEDEFISASLDEKPSVVVKPPGIMGCYAWMECTLDKLIEEPSYILIIGKVVHLEILDEIYKQDGSWDVERAEPLLMTGSDTSMHYCTVNDTGRSDPFSAMFPHNVDPIAKKYQDD</sequence>
<dbReference type="PANTHER" id="PTHR33798">
    <property type="entry name" value="FLAVOPROTEIN OXYGENASE"/>
    <property type="match status" value="1"/>
</dbReference>
<dbReference type="PANTHER" id="PTHR33798:SF5">
    <property type="entry name" value="FLAVIN REDUCTASE LIKE DOMAIN-CONTAINING PROTEIN"/>
    <property type="match status" value="1"/>
</dbReference>
<reference evidence="6 7" key="1">
    <citation type="submission" date="2021-06" db="EMBL/GenBank/DDBJ databases">
        <title>Complete genome sequence of the secondary alcohol utilizing methanogen Methanospirillum hungatei strain GP1.</title>
        <authorList>
            <person name="Day L.A."/>
            <person name="Costa K.C."/>
        </authorList>
    </citation>
    <scope>NUCLEOTIDE SEQUENCE [LARGE SCALE GENOMIC DNA]</scope>
    <source>
        <strain evidence="6 7">GP1</strain>
    </source>
</reference>
<organism evidence="6 7">
    <name type="scientific">Methanospirillum hungatei</name>
    <dbReference type="NCBI Taxonomy" id="2203"/>
    <lineage>
        <taxon>Archaea</taxon>
        <taxon>Methanobacteriati</taxon>
        <taxon>Methanobacteriota</taxon>
        <taxon>Stenosarchaea group</taxon>
        <taxon>Methanomicrobia</taxon>
        <taxon>Methanomicrobiales</taxon>
        <taxon>Methanospirillaceae</taxon>
        <taxon>Methanospirillum</taxon>
    </lineage>
</organism>
<dbReference type="Proteomes" id="UP000694228">
    <property type="component" value="Chromosome"/>
</dbReference>
<evidence type="ECO:0000256" key="2">
    <source>
        <dbReference type="ARBA" id="ARBA00022630"/>
    </source>
</evidence>
<evidence type="ECO:0000256" key="3">
    <source>
        <dbReference type="ARBA" id="ARBA00022643"/>
    </source>
</evidence>
<comment type="cofactor">
    <cofactor evidence="1">
        <name>FMN</name>
        <dbReference type="ChEBI" id="CHEBI:58210"/>
    </cofactor>
</comment>
<evidence type="ECO:0000313" key="7">
    <source>
        <dbReference type="Proteomes" id="UP000694228"/>
    </source>
</evidence>
<evidence type="ECO:0000259" key="5">
    <source>
        <dbReference type="SMART" id="SM00903"/>
    </source>
</evidence>
<dbReference type="AlphaFoldDB" id="A0A8F5VMH8"/>
<accession>A0A8F5VMH8</accession>
<evidence type="ECO:0000256" key="1">
    <source>
        <dbReference type="ARBA" id="ARBA00001917"/>
    </source>
</evidence>
<proteinExistence type="inferred from homology"/>
<comment type="similarity">
    <text evidence="4">Belongs to the flavoredoxin family.</text>
</comment>
<dbReference type="InterPro" id="IPR002563">
    <property type="entry name" value="Flavin_Rdtase-like_dom"/>
</dbReference>
<protein>
    <submittedName>
        <fullName evidence="6">Flavin reductase family protein</fullName>
    </submittedName>
</protein>
<dbReference type="SMART" id="SM00903">
    <property type="entry name" value="Flavin_Reduct"/>
    <property type="match status" value="1"/>
</dbReference>